<accession>A0AAE1YSR3</accession>
<feature type="compositionally biased region" description="Polar residues" evidence="1">
    <location>
        <begin position="170"/>
        <end position="202"/>
    </location>
</feature>
<reference evidence="2" key="1">
    <citation type="submission" date="2020-06" db="EMBL/GenBank/DDBJ databases">
        <authorList>
            <person name="Li T."/>
            <person name="Hu X."/>
            <person name="Zhang T."/>
            <person name="Song X."/>
            <person name="Zhang H."/>
            <person name="Dai N."/>
            <person name="Sheng W."/>
            <person name="Hou X."/>
            <person name="Wei L."/>
        </authorList>
    </citation>
    <scope>NUCLEOTIDE SEQUENCE</scope>
    <source>
        <strain evidence="2">3651</strain>
        <tissue evidence="2">Leaf</tissue>
    </source>
</reference>
<evidence type="ECO:0000313" key="2">
    <source>
        <dbReference type="EMBL" id="KAK4435790.1"/>
    </source>
</evidence>
<feature type="region of interest" description="Disordered" evidence="1">
    <location>
        <begin position="76"/>
        <end position="95"/>
    </location>
</feature>
<comment type="caution">
    <text evidence="2">The sequence shown here is derived from an EMBL/GenBank/DDBJ whole genome shotgun (WGS) entry which is preliminary data.</text>
</comment>
<organism evidence="2 3">
    <name type="scientific">Sesamum alatum</name>
    <dbReference type="NCBI Taxonomy" id="300844"/>
    <lineage>
        <taxon>Eukaryota</taxon>
        <taxon>Viridiplantae</taxon>
        <taxon>Streptophyta</taxon>
        <taxon>Embryophyta</taxon>
        <taxon>Tracheophyta</taxon>
        <taxon>Spermatophyta</taxon>
        <taxon>Magnoliopsida</taxon>
        <taxon>eudicotyledons</taxon>
        <taxon>Gunneridae</taxon>
        <taxon>Pentapetalae</taxon>
        <taxon>asterids</taxon>
        <taxon>lamiids</taxon>
        <taxon>Lamiales</taxon>
        <taxon>Pedaliaceae</taxon>
        <taxon>Sesamum</taxon>
    </lineage>
</organism>
<name>A0AAE1YSR3_9LAMI</name>
<feature type="region of interest" description="Disordered" evidence="1">
    <location>
        <begin position="153"/>
        <end position="202"/>
    </location>
</feature>
<proteinExistence type="predicted"/>
<dbReference type="EMBL" id="JACGWO010000002">
    <property type="protein sequence ID" value="KAK4435790.1"/>
    <property type="molecule type" value="Genomic_DNA"/>
</dbReference>
<reference evidence="2" key="2">
    <citation type="journal article" date="2024" name="Plant">
        <title>Genomic evolution and insights into agronomic trait innovations of Sesamum species.</title>
        <authorList>
            <person name="Miao H."/>
            <person name="Wang L."/>
            <person name="Qu L."/>
            <person name="Liu H."/>
            <person name="Sun Y."/>
            <person name="Le M."/>
            <person name="Wang Q."/>
            <person name="Wei S."/>
            <person name="Zheng Y."/>
            <person name="Lin W."/>
            <person name="Duan Y."/>
            <person name="Cao H."/>
            <person name="Xiong S."/>
            <person name="Wang X."/>
            <person name="Wei L."/>
            <person name="Li C."/>
            <person name="Ma Q."/>
            <person name="Ju M."/>
            <person name="Zhao R."/>
            <person name="Li G."/>
            <person name="Mu C."/>
            <person name="Tian Q."/>
            <person name="Mei H."/>
            <person name="Zhang T."/>
            <person name="Gao T."/>
            <person name="Zhang H."/>
        </authorList>
    </citation>
    <scope>NUCLEOTIDE SEQUENCE</scope>
    <source>
        <strain evidence="2">3651</strain>
    </source>
</reference>
<dbReference type="Proteomes" id="UP001293254">
    <property type="component" value="Unassembled WGS sequence"/>
</dbReference>
<sequence>MTPVLPPLKILLLTHPILHPLQPLQHRTINYGKSSVRLHVADNQTIHLNPPVKDNTQQLSHTCQLSNFFDSLPLEPTNTSNPLDLLPTEPSDKPSTLEYAEKSVEDPLPNLVYPSPLNILESSTPTDSFACMVIDAEEHDVATLPLVVATSHTDTSSNSASLMPVAPCSEPSTYNTRPHSQSPHTQCSSDTSNTLTLSPCCH</sequence>
<protein>
    <submittedName>
        <fullName evidence="2">Uncharacterized protein</fullName>
    </submittedName>
</protein>
<keyword evidence="3" id="KW-1185">Reference proteome</keyword>
<evidence type="ECO:0000256" key="1">
    <source>
        <dbReference type="SAM" id="MobiDB-lite"/>
    </source>
</evidence>
<dbReference type="AlphaFoldDB" id="A0AAE1YSR3"/>
<evidence type="ECO:0000313" key="3">
    <source>
        <dbReference type="Proteomes" id="UP001293254"/>
    </source>
</evidence>
<gene>
    <name evidence="2" type="ORF">Salat_0742500</name>
</gene>